<dbReference type="Pfam" id="PF23459">
    <property type="entry name" value="S1_RRP5"/>
    <property type="match status" value="1"/>
</dbReference>
<evidence type="ECO:0000256" key="11">
    <source>
        <dbReference type="SAM" id="MobiDB-lite"/>
    </source>
</evidence>
<feature type="compositionally biased region" description="Basic and acidic residues" evidence="11">
    <location>
        <begin position="359"/>
        <end position="380"/>
    </location>
</feature>
<dbReference type="FunFam" id="2.40.50.140:FF:000148">
    <property type="entry name" value="protein RRP5 homolog isoform X1"/>
    <property type="match status" value="1"/>
</dbReference>
<dbReference type="EC" id="3.1.2.12" evidence="3"/>
<feature type="compositionally biased region" description="Acidic residues" evidence="11">
    <location>
        <begin position="1362"/>
        <end position="1375"/>
    </location>
</feature>
<dbReference type="InterPro" id="IPR014186">
    <property type="entry name" value="S-formylglutathione_hydrol"/>
</dbReference>
<feature type="active site" description="Charge relay system" evidence="10">
    <location>
        <position position="269"/>
    </location>
</feature>
<dbReference type="Proteomes" id="UP001050691">
    <property type="component" value="Unassembled WGS sequence"/>
</dbReference>
<feature type="domain" description="S1 motif" evidence="12">
    <location>
        <begin position="807"/>
        <end position="876"/>
    </location>
</feature>
<keyword evidence="8" id="KW-0378">Hydrolase</keyword>
<dbReference type="EMBL" id="BPWL01000004">
    <property type="protein sequence ID" value="GJJ09847.1"/>
    <property type="molecule type" value="Genomic_DNA"/>
</dbReference>
<keyword evidence="7" id="KW-0677">Repeat</keyword>
<evidence type="ECO:0000313" key="13">
    <source>
        <dbReference type="EMBL" id="GJJ09847.1"/>
    </source>
</evidence>
<dbReference type="InterPro" id="IPR003029">
    <property type="entry name" value="S1_domain"/>
</dbReference>
<feature type="domain" description="S1 motif" evidence="12">
    <location>
        <begin position="624"/>
        <end position="692"/>
    </location>
</feature>
<feature type="domain" description="S1 motif" evidence="12">
    <location>
        <begin position="1173"/>
        <end position="1242"/>
    </location>
</feature>
<dbReference type="GO" id="GO:0032040">
    <property type="term" value="C:small-subunit processome"/>
    <property type="evidence" value="ECO:0007669"/>
    <property type="project" value="TreeGrafter"/>
</dbReference>
<evidence type="ECO:0000256" key="5">
    <source>
        <dbReference type="ARBA" id="ARBA00022487"/>
    </source>
</evidence>
<organism evidence="13 14">
    <name type="scientific">Clathrus columnatus</name>
    <dbReference type="NCBI Taxonomy" id="1419009"/>
    <lineage>
        <taxon>Eukaryota</taxon>
        <taxon>Fungi</taxon>
        <taxon>Dikarya</taxon>
        <taxon>Basidiomycota</taxon>
        <taxon>Agaricomycotina</taxon>
        <taxon>Agaricomycetes</taxon>
        <taxon>Phallomycetidae</taxon>
        <taxon>Phallales</taxon>
        <taxon>Clathraceae</taxon>
        <taxon>Clathrus</taxon>
    </lineage>
</organism>
<feature type="domain" description="S1 motif" evidence="12">
    <location>
        <begin position="537"/>
        <end position="603"/>
    </location>
</feature>
<evidence type="ECO:0000256" key="6">
    <source>
        <dbReference type="ARBA" id="ARBA00022552"/>
    </source>
</evidence>
<proteinExistence type="inferred from homology"/>
<dbReference type="PANTHER" id="PTHR23270:SF10">
    <property type="entry name" value="PROTEIN RRP5 HOMOLOG"/>
    <property type="match status" value="1"/>
</dbReference>
<dbReference type="PANTHER" id="PTHR23270">
    <property type="entry name" value="PROGRAMMED CELL DEATH PROTEIN 11 PRE-RRNA PROCESSING PROTEIN RRP5"/>
    <property type="match status" value="1"/>
</dbReference>
<evidence type="ECO:0000256" key="10">
    <source>
        <dbReference type="PIRSR" id="PIRSR614186-1"/>
    </source>
</evidence>
<dbReference type="GO" id="GO:0003723">
    <property type="term" value="F:RNA binding"/>
    <property type="evidence" value="ECO:0007669"/>
    <property type="project" value="TreeGrafter"/>
</dbReference>
<dbReference type="Pfam" id="PF00575">
    <property type="entry name" value="S1"/>
    <property type="match status" value="3"/>
</dbReference>
<feature type="region of interest" description="Disordered" evidence="11">
    <location>
        <begin position="1407"/>
        <end position="1457"/>
    </location>
</feature>
<feature type="domain" description="S1 motif" evidence="12">
    <location>
        <begin position="1256"/>
        <end position="1329"/>
    </location>
</feature>
<dbReference type="InterPro" id="IPR057301">
    <property type="entry name" value="Rrp5_OB_4th"/>
</dbReference>
<reference evidence="13" key="1">
    <citation type="submission" date="2021-10" db="EMBL/GenBank/DDBJ databases">
        <title>De novo Genome Assembly of Clathrus columnatus (Basidiomycota, Fungi) Using Illumina and Nanopore Sequence Data.</title>
        <authorList>
            <person name="Ogiso-Tanaka E."/>
            <person name="Itagaki H."/>
            <person name="Hosoya T."/>
            <person name="Hosaka K."/>
        </authorList>
    </citation>
    <scope>NUCLEOTIDE SEQUENCE</scope>
    <source>
        <strain evidence="13">MO-923</strain>
    </source>
</reference>
<dbReference type="CDD" id="cd05693">
    <property type="entry name" value="S1_Rrp5_repeat_hs1_sc1"/>
    <property type="match status" value="1"/>
</dbReference>
<feature type="domain" description="S1 motif" evidence="12">
    <location>
        <begin position="896"/>
        <end position="965"/>
    </location>
</feature>
<dbReference type="SMART" id="SM00386">
    <property type="entry name" value="HAT"/>
    <property type="match status" value="5"/>
</dbReference>
<comment type="subcellular location">
    <subcellularLocation>
        <location evidence="1">Nucleus</location>
        <location evidence="1">Nucleolus</location>
    </subcellularLocation>
</comment>
<feature type="region of interest" description="Disordered" evidence="11">
    <location>
        <begin position="1360"/>
        <end position="1395"/>
    </location>
</feature>
<evidence type="ECO:0000256" key="1">
    <source>
        <dbReference type="ARBA" id="ARBA00004604"/>
    </source>
</evidence>
<dbReference type="InterPro" id="IPR048059">
    <property type="entry name" value="Rrp5_S1_rpt_hs1_sc1"/>
</dbReference>
<evidence type="ECO:0000256" key="2">
    <source>
        <dbReference type="ARBA" id="ARBA00005622"/>
    </source>
</evidence>
<comment type="caution">
    <text evidence="13">The sequence shown here is derived from an EMBL/GenBank/DDBJ whole genome shotgun (WGS) entry which is preliminary data.</text>
</comment>
<dbReference type="Pfam" id="PF24685">
    <property type="entry name" value="OB_RRP5_4th"/>
    <property type="match status" value="1"/>
</dbReference>
<dbReference type="InterPro" id="IPR057302">
    <property type="entry name" value="Rrp5_S1"/>
</dbReference>
<dbReference type="GO" id="GO:0052689">
    <property type="term" value="F:carboxylic ester hydrolase activity"/>
    <property type="evidence" value="ECO:0007669"/>
    <property type="project" value="UniProtKB-KW"/>
</dbReference>
<dbReference type="Gene3D" id="2.40.50.140">
    <property type="entry name" value="Nucleic acid-binding proteins"/>
    <property type="match status" value="8"/>
</dbReference>
<evidence type="ECO:0000256" key="8">
    <source>
        <dbReference type="ARBA" id="ARBA00022801"/>
    </source>
</evidence>
<dbReference type="SUPFAM" id="SSF48452">
    <property type="entry name" value="TPR-like"/>
    <property type="match status" value="1"/>
</dbReference>
<feature type="region of interest" description="Disordered" evidence="11">
    <location>
        <begin position="344"/>
        <end position="380"/>
    </location>
</feature>
<feature type="active site" description="Charge relay system" evidence="10">
    <location>
        <position position="153"/>
    </location>
</feature>
<dbReference type="PROSITE" id="PS50126">
    <property type="entry name" value="S1"/>
    <property type="match status" value="9"/>
</dbReference>
<dbReference type="InterPro" id="IPR003107">
    <property type="entry name" value="HAT"/>
</dbReference>
<evidence type="ECO:0000256" key="7">
    <source>
        <dbReference type="ARBA" id="ARBA00022737"/>
    </source>
</evidence>
<dbReference type="SUPFAM" id="SSF53474">
    <property type="entry name" value="alpha/beta-Hydrolases"/>
    <property type="match status" value="1"/>
</dbReference>
<feature type="compositionally biased region" description="Polar residues" evidence="11">
    <location>
        <begin position="1381"/>
        <end position="1393"/>
    </location>
</feature>
<dbReference type="SUPFAM" id="SSF50249">
    <property type="entry name" value="Nucleic acid-binding proteins"/>
    <property type="match status" value="8"/>
</dbReference>
<dbReference type="InterPro" id="IPR029058">
    <property type="entry name" value="AB_hydrolase_fold"/>
</dbReference>
<name>A0AAV5A861_9AGAM</name>
<dbReference type="Gene3D" id="1.25.40.10">
    <property type="entry name" value="Tetratricopeptide repeat domain"/>
    <property type="match status" value="1"/>
</dbReference>
<dbReference type="GO" id="GO:0006364">
    <property type="term" value="P:rRNA processing"/>
    <property type="evidence" value="ECO:0007669"/>
    <property type="project" value="UniProtKB-KW"/>
</dbReference>
<dbReference type="InterPro" id="IPR011990">
    <property type="entry name" value="TPR-like_helical_dom_sf"/>
</dbReference>
<dbReference type="InterPro" id="IPR012340">
    <property type="entry name" value="NA-bd_OB-fold"/>
</dbReference>
<dbReference type="FunFam" id="2.40.50.140:FF:000103">
    <property type="entry name" value="protein RRP5 homolog"/>
    <property type="match status" value="3"/>
</dbReference>
<feature type="domain" description="S1 motif" evidence="12">
    <location>
        <begin position="1079"/>
        <end position="1147"/>
    </location>
</feature>
<dbReference type="CDD" id="cd05707">
    <property type="entry name" value="S1_Rrp5_repeat_sc11"/>
    <property type="match status" value="1"/>
</dbReference>
<evidence type="ECO:0000256" key="3">
    <source>
        <dbReference type="ARBA" id="ARBA00012479"/>
    </source>
</evidence>
<dbReference type="Pfam" id="PF00756">
    <property type="entry name" value="Esterase"/>
    <property type="match status" value="1"/>
</dbReference>
<dbReference type="GO" id="GO:0018738">
    <property type="term" value="F:S-formylglutathione hydrolase activity"/>
    <property type="evidence" value="ECO:0007669"/>
    <property type="project" value="UniProtKB-EC"/>
</dbReference>
<dbReference type="InterPro" id="IPR000801">
    <property type="entry name" value="Esterase-like"/>
</dbReference>
<gene>
    <name evidence="13" type="ORF">Clacol_004071</name>
</gene>
<evidence type="ECO:0000256" key="4">
    <source>
        <dbReference type="ARBA" id="ARBA00016774"/>
    </source>
</evidence>
<feature type="domain" description="S1 motif" evidence="12">
    <location>
        <begin position="716"/>
        <end position="790"/>
    </location>
</feature>
<dbReference type="GO" id="GO:0046294">
    <property type="term" value="P:formaldehyde catabolic process"/>
    <property type="evidence" value="ECO:0007669"/>
    <property type="project" value="InterPro"/>
</dbReference>
<evidence type="ECO:0000259" key="12">
    <source>
        <dbReference type="PROSITE" id="PS50126"/>
    </source>
</evidence>
<feature type="active site" description="Charge relay system" evidence="10">
    <location>
        <position position="232"/>
    </location>
</feature>
<keyword evidence="9" id="KW-0539">Nucleus</keyword>
<keyword evidence="6" id="KW-0698">rRNA processing</keyword>
<dbReference type="Gene3D" id="3.40.50.1820">
    <property type="entry name" value="alpha/beta hydrolase"/>
    <property type="match status" value="1"/>
</dbReference>
<evidence type="ECO:0000256" key="9">
    <source>
        <dbReference type="ARBA" id="ARBA00023242"/>
    </source>
</evidence>
<dbReference type="SMART" id="SM00316">
    <property type="entry name" value="S1"/>
    <property type="match status" value="10"/>
</dbReference>
<keyword evidence="5" id="KW-0719">Serine esterase</keyword>
<dbReference type="CDD" id="cd05708">
    <property type="entry name" value="S1_Rrp5_repeat_sc12"/>
    <property type="match status" value="1"/>
</dbReference>
<accession>A0AAV5A861</accession>
<dbReference type="FunFam" id="2.40.50.140:FF:000155">
    <property type="entry name" value="rRNA biogenesis protein RRP5"/>
    <property type="match status" value="1"/>
</dbReference>
<feature type="compositionally biased region" description="Basic and acidic residues" evidence="11">
    <location>
        <begin position="1443"/>
        <end position="1457"/>
    </location>
</feature>
<dbReference type="CDD" id="cd05697">
    <property type="entry name" value="S1_Rrp5_repeat_hs5"/>
    <property type="match status" value="1"/>
</dbReference>
<keyword evidence="14" id="KW-1185">Reference proteome</keyword>
<feature type="domain" description="S1 motif" evidence="12">
    <location>
        <begin position="981"/>
        <end position="1055"/>
    </location>
</feature>
<dbReference type="InterPro" id="IPR045209">
    <property type="entry name" value="Rrp5"/>
</dbReference>
<dbReference type="NCBIfam" id="TIGR02821">
    <property type="entry name" value="fghA_ester_D"/>
    <property type="match status" value="1"/>
</dbReference>
<evidence type="ECO:0000313" key="14">
    <source>
        <dbReference type="Proteomes" id="UP001050691"/>
    </source>
</evidence>
<comment type="similarity">
    <text evidence="2">Belongs to the esterase D family.</text>
</comment>
<sequence length="1725" mass="192011">MSILEKLSANNAFGGVLTKFKFESPALGHLTTQFNLFIPPGVSLENKAPVLFYLAGLECTEDHGPQKGGFLRDAASEGIALVFPDTSPRGAGVEGENDDWTWGTGAGFYVDATSQKWSKHYNMYTHVRVEIPSILEKQNLPLDFTRQSVFGHSMGGHGALTLYLKSLGSSQPFLSASAFAPVSNPTKCPWGETAFGKYLEGGIEEGKAHDATELIAKVQQKVNILIDYGDEDKFYHNKQLLPENFQETAAKAGHGPDEIIVNKHAGYNHSYYFISTFAEQHIKYEEQLTQKPKKIKFTDNDAPTVSKLATTEVDFPRGGGTHLTPLEYKNIRAEAIREADAETIFANSEGKKGKKRKHGKDDDDDTKRLKSKGSKKDLKDDIKKKDDNIRVEHLNYKRIVEGMKIFGKIIAVQPLALLVSLPCQLVGHIPITNVSSQLTKQLEQLDEEDEGALMAQDDEDEESFNSKRPLDLFEMFKVGQYVRTVVTAVRLPGATAGGIIGLRGRMDEVERASQRVELSLVPQHVNAGVSKDDLVPGFVLPAAVQSVEDHGYILDLGVTEITGFLSFKIAEKAELPKLRVGYSLDVCVSKVAENKRTCTVSVEPEKIKSSTLTALTSVTSVLPGTLVQALITAVLSSGLNVQVLGFLNGTIDISHIASQDFPEKFKLGQKIKARVLWDIASLEPRQFSLSLLPHIINLDNPRMNDGQLIQEGFPVGTILDSVKVVRTESEYGLNIQVQEDVPGYTYIRHVSDDHIPSLSPTTGLWKVGTVHRARVTGFHALDGVLQLSMQQSVLDRKFLQVQDVTVGEVLKATVKKLTPTALFVSLSGNIDAVIWPNHYADIMLKHPQKRFKEGATIKCRVLVVNPDKKRIILTAKRTLIESELPIISNFEDAKTGAIAHAVVYKVTPKGLMVEFYNNLTAYVSSKEASETPLANLEEAFPIGKPVKVRILQVNPEERRIAASIRQSDAPKAPDVQALQIGETVNGQVQAVHKEHIVITLKPSEITALLSLKNLANSRNTTEAQARTGIAVGEEIDDLIVVSQNPEKGIVIVSKRPKDKPPKDNLPGNEGMTAKAIQKGQLLSARVTDYKHGATVLHISADLKGILHPTDISDDYEKEDLIPSIGTVVQGVVLNVDRHKKQVILSTRPSQVSPVDHARPKDPEITSIDDLKVGLSIRGFIKNITDHGLYVTVGHKLDARVQIKELFDEYIKDWKPRFSISQLVSGKIAKINKEAKQIEMTLRSGPVELSLADFHQGQKVDGFVKARETYGLFIQLKDTKISGLCHKSEISDNDKADIQQVLQGFAVGDPVKAIILEIDLEKRRISFGLKPSYFSPSDIDMNEVGAPEDEDEDGEAIQLETVQGEEDDDSDDEVQQLDDGQRSMTNLQPKTLESSDVGPVLKTIGFQWSAPVQDMEDNETSSSDDSGEESDREQKKSKKKKKKVIEYDRTGDMHTRRPESTDDFERVLLGSPNSSFLWIQYMSFQLQLSEIEKAREVGKRALRTINFREEDEKLNVWIALLNLENQFGTDETLDAVFKDAARANDSKTIHLRLATIFDESGRHERVVEQYQKTCKKFGQSSKVWTLFAEYYFKHQNFDAARQLLPRSLQSLEKRKHIKTISRFAILEYKLGEPERGKTIFEGIVDSHPKRWDLWSVYIDMEALQNNIQSIRNLLDRVLSLKMTSFKAKAFFKKWLELEKRIGDVDGESNVKAKAIEWTQKAGAGAL</sequence>
<protein>
    <recommendedName>
        <fullName evidence="4">S-formylglutathione hydrolase</fullName>
        <ecNumber evidence="3">3.1.2.12</ecNumber>
    </recommendedName>
</protein>